<organism evidence="2 3">
    <name type="scientific">Candidatus Electronema aureum</name>
    <dbReference type="NCBI Taxonomy" id="2005002"/>
    <lineage>
        <taxon>Bacteria</taxon>
        <taxon>Pseudomonadati</taxon>
        <taxon>Thermodesulfobacteriota</taxon>
        <taxon>Desulfobulbia</taxon>
        <taxon>Desulfobulbales</taxon>
        <taxon>Desulfobulbaceae</taxon>
        <taxon>Candidatus Electronema</taxon>
    </lineage>
</organism>
<dbReference type="Pfam" id="PF00226">
    <property type="entry name" value="DnaJ"/>
    <property type="match status" value="1"/>
</dbReference>
<evidence type="ECO:0000313" key="2">
    <source>
        <dbReference type="EMBL" id="TAA74569.1"/>
    </source>
</evidence>
<evidence type="ECO:0000259" key="1">
    <source>
        <dbReference type="PROSITE" id="PS50076"/>
    </source>
</evidence>
<dbReference type="AlphaFoldDB" id="A0A521G0L1"/>
<dbReference type="PANTHER" id="PTHR24074">
    <property type="entry name" value="CO-CHAPERONE PROTEIN DJLA"/>
    <property type="match status" value="1"/>
</dbReference>
<dbReference type="SUPFAM" id="SSF46565">
    <property type="entry name" value="Chaperone J-domain"/>
    <property type="match status" value="1"/>
</dbReference>
<protein>
    <submittedName>
        <fullName evidence="2">DnaJ domain-containing protein</fullName>
    </submittedName>
</protein>
<gene>
    <name evidence="2" type="ORF">CDV28_1226</name>
</gene>
<proteinExistence type="predicted"/>
<dbReference type="EMBL" id="NQJD01000022">
    <property type="protein sequence ID" value="TAA74569.1"/>
    <property type="molecule type" value="Genomic_DNA"/>
</dbReference>
<comment type="caution">
    <text evidence="2">The sequence shown here is derived from an EMBL/GenBank/DDBJ whole genome shotgun (WGS) entry which is preliminary data.</text>
</comment>
<dbReference type="CDD" id="cd06257">
    <property type="entry name" value="DnaJ"/>
    <property type="match status" value="1"/>
</dbReference>
<dbReference type="Gene3D" id="1.10.287.110">
    <property type="entry name" value="DnaJ domain"/>
    <property type="match status" value="1"/>
</dbReference>
<keyword evidence="3" id="KW-1185">Reference proteome</keyword>
<reference evidence="2" key="1">
    <citation type="submission" date="2017-07" db="EMBL/GenBank/DDBJ databases">
        <title>The cable genome - Insights into the physiology and evolution of filamentous bacteria capable of sulfide oxidation via long distance electron transfer.</title>
        <authorList>
            <person name="Thorup C."/>
            <person name="Bjerg J.T."/>
            <person name="Schreiber L."/>
            <person name="Nielsen L.P."/>
            <person name="Kjeldsen K.U."/>
            <person name="Boesen T."/>
            <person name="Boggild A."/>
            <person name="Meysman F."/>
            <person name="Geelhoed J."/>
            <person name="Schramm A."/>
        </authorList>
    </citation>
    <scope>NUCLEOTIDE SEQUENCE [LARGE SCALE GENOMIC DNA]</scope>
    <source>
        <strain evidence="2">GS</strain>
    </source>
</reference>
<dbReference type="PROSITE" id="PS50076">
    <property type="entry name" value="DNAJ_2"/>
    <property type="match status" value="1"/>
</dbReference>
<name>A0A521G0L1_9BACT</name>
<feature type="domain" description="J" evidence="1">
    <location>
        <begin position="9"/>
        <end position="82"/>
    </location>
</feature>
<evidence type="ECO:0000313" key="3">
    <source>
        <dbReference type="Proteomes" id="UP000316238"/>
    </source>
</evidence>
<dbReference type="InterPro" id="IPR001623">
    <property type="entry name" value="DnaJ_domain"/>
</dbReference>
<dbReference type="SMART" id="SM00271">
    <property type="entry name" value="DnaJ"/>
    <property type="match status" value="1"/>
</dbReference>
<dbReference type="InterPro" id="IPR036869">
    <property type="entry name" value="J_dom_sf"/>
</dbReference>
<accession>A0A521G0L1</accession>
<dbReference type="Proteomes" id="UP000316238">
    <property type="component" value="Unassembled WGS sequence"/>
</dbReference>
<sequence length="101" mass="11853">MISGKEIAEAKEVLHLPERASIAEIKASYRTLLKQWHPDKCGGDKAECNEMTQKITAAYKLIMLYCSQYKFPFTQKEIEQHVSDEEWWAERFGHDPLWGRH</sequence>
<dbReference type="InterPro" id="IPR050817">
    <property type="entry name" value="DjlA_DnaK_co-chaperone"/>
</dbReference>